<evidence type="ECO:0000313" key="1">
    <source>
        <dbReference type="EMBL" id="PFX24128.1"/>
    </source>
</evidence>
<accession>A0A2B4S6E9</accession>
<dbReference type="AlphaFoldDB" id="A0A2B4S6E9"/>
<evidence type="ECO:0000313" key="2">
    <source>
        <dbReference type="Proteomes" id="UP000225706"/>
    </source>
</evidence>
<gene>
    <name evidence="1" type="ORF">AWC38_SpisGene11284</name>
</gene>
<organism evidence="1 2">
    <name type="scientific">Stylophora pistillata</name>
    <name type="common">Smooth cauliflower coral</name>
    <dbReference type="NCBI Taxonomy" id="50429"/>
    <lineage>
        <taxon>Eukaryota</taxon>
        <taxon>Metazoa</taxon>
        <taxon>Cnidaria</taxon>
        <taxon>Anthozoa</taxon>
        <taxon>Hexacorallia</taxon>
        <taxon>Scleractinia</taxon>
        <taxon>Astrocoeniina</taxon>
        <taxon>Pocilloporidae</taxon>
        <taxon>Stylophora</taxon>
    </lineage>
</organism>
<dbReference type="Proteomes" id="UP000225706">
    <property type="component" value="Unassembled WGS sequence"/>
</dbReference>
<protein>
    <submittedName>
        <fullName evidence="1">Uncharacterized protein</fullName>
    </submittedName>
</protein>
<reference evidence="2" key="1">
    <citation type="journal article" date="2017" name="bioRxiv">
        <title>Comparative analysis of the genomes of Stylophora pistillata and Acropora digitifera provides evidence for extensive differences between species of corals.</title>
        <authorList>
            <person name="Voolstra C.R."/>
            <person name="Li Y."/>
            <person name="Liew Y.J."/>
            <person name="Baumgarten S."/>
            <person name="Zoccola D."/>
            <person name="Flot J.-F."/>
            <person name="Tambutte S."/>
            <person name="Allemand D."/>
            <person name="Aranda M."/>
        </authorList>
    </citation>
    <scope>NUCLEOTIDE SEQUENCE [LARGE SCALE GENOMIC DNA]</scope>
</reference>
<sequence>MTVETGRNWEQKTAQHGGKHELLQSGEDYLLCSTLAPVTEVEIVSKDVPSVAFEANVLSCEQTLVNGLSMIIAWMLGLWKTLGPGLWTNLGVRPMGKPSVGNWPVDKPWWVGCGQVSEGGLRKTLCTQSMDKP</sequence>
<proteinExistence type="predicted"/>
<name>A0A2B4S6E9_STYPI</name>
<keyword evidence="2" id="KW-1185">Reference proteome</keyword>
<dbReference type="EMBL" id="LSMT01000185">
    <property type="protein sequence ID" value="PFX24128.1"/>
    <property type="molecule type" value="Genomic_DNA"/>
</dbReference>
<comment type="caution">
    <text evidence="1">The sequence shown here is derived from an EMBL/GenBank/DDBJ whole genome shotgun (WGS) entry which is preliminary data.</text>
</comment>